<evidence type="ECO:0000313" key="2">
    <source>
        <dbReference type="EMBL" id="SPO35761.1"/>
    </source>
</evidence>
<protein>
    <submittedName>
        <fullName evidence="2">Uncharacterized protein</fullName>
    </submittedName>
</protein>
<sequence length="105" mass="10877">MGSGKGRARQAGSQPGGQSQVARNHRRSKTAPRGPPCGSSVVACVFYLPATTLDAFVRHGRYDACLAIPGPSSDPLKGDRALSHGSQKASCPGRPGLVVRGTRHS</sequence>
<dbReference type="EMBL" id="OOIP01000002">
    <property type="protein sequence ID" value="SPO35761.1"/>
    <property type="molecule type" value="Genomic_DNA"/>
</dbReference>
<proteinExistence type="predicted"/>
<evidence type="ECO:0000256" key="1">
    <source>
        <dbReference type="SAM" id="MobiDB-lite"/>
    </source>
</evidence>
<dbReference type="AlphaFoldDB" id="A0A5C3EXE0"/>
<organism evidence="2 3">
    <name type="scientific">Pseudozyma flocculosa</name>
    <dbReference type="NCBI Taxonomy" id="84751"/>
    <lineage>
        <taxon>Eukaryota</taxon>
        <taxon>Fungi</taxon>
        <taxon>Dikarya</taxon>
        <taxon>Basidiomycota</taxon>
        <taxon>Ustilaginomycotina</taxon>
        <taxon>Ustilaginomycetes</taxon>
        <taxon>Ustilaginales</taxon>
        <taxon>Ustilaginaceae</taxon>
        <taxon>Pseudozyma</taxon>
    </lineage>
</organism>
<feature type="compositionally biased region" description="Polar residues" evidence="1">
    <location>
        <begin position="11"/>
        <end position="22"/>
    </location>
</feature>
<keyword evidence="3" id="KW-1185">Reference proteome</keyword>
<accession>A0A5C3EXE0</accession>
<feature type="region of interest" description="Disordered" evidence="1">
    <location>
        <begin position="1"/>
        <end position="39"/>
    </location>
</feature>
<dbReference type="Proteomes" id="UP000323386">
    <property type="component" value="Unassembled WGS sequence"/>
</dbReference>
<reference evidence="2 3" key="1">
    <citation type="submission" date="2018-03" db="EMBL/GenBank/DDBJ databases">
        <authorList>
            <person name="Guldener U."/>
        </authorList>
    </citation>
    <scope>NUCLEOTIDE SEQUENCE [LARGE SCALE GENOMIC DNA]</scope>
    <source>
        <strain evidence="2 3">DAOM196992</strain>
    </source>
</reference>
<feature type="region of interest" description="Disordered" evidence="1">
    <location>
        <begin position="70"/>
        <end position="105"/>
    </location>
</feature>
<gene>
    <name evidence="2" type="ORF">PSFLO_01232</name>
</gene>
<name>A0A5C3EXE0_9BASI</name>
<evidence type="ECO:0000313" key="3">
    <source>
        <dbReference type="Proteomes" id="UP000323386"/>
    </source>
</evidence>